<protein>
    <submittedName>
        <fullName evidence="9">BMP family ABC transporter substrate-binding protein</fullName>
    </submittedName>
</protein>
<gene>
    <name evidence="9" type="ORF">F6B40_00390</name>
</gene>
<evidence type="ECO:0000256" key="5">
    <source>
        <dbReference type="ARBA" id="ARBA00023136"/>
    </source>
</evidence>
<evidence type="ECO:0000256" key="6">
    <source>
        <dbReference type="ARBA" id="ARBA00023288"/>
    </source>
</evidence>
<evidence type="ECO:0000256" key="7">
    <source>
        <dbReference type="SAM" id="MobiDB-lite"/>
    </source>
</evidence>
<keyword evidence="3" id="KW-1003">Cell membrane</keyword>
<accession>A0A5N0TM10</accession>
<keyword evidence="5" id="KW-0472">Membrane</keyword>
<name>A0A5N0TM10_9MICO</name>
<dbReference type="SUPFAM" id="SSF53822">
    <property type="entry name" value="Periplasmic binding protein-like I"/>
    <property type="match status" value="1"/>
</dbReference>
<sequence length="456" mass="47420">MRQERRPVRRRHRPARVPRHRGGTGAVPRRPPARGRGTARAARNPRDLHRRRSPASGCGGRGCRPGSLLRAILRRCGRALVPGQRGVRRCHPRRRVHRDHRHPLLLIPETSHCPDKGPVMRLKTLSTAAAVAATAALVLTGCAADTSSAEPAAAASDVIRVGALTPGNANDGAFNQSLADALARLADEGLIEYELREQMADPATSEPVIADFASQGFDLIVGHGIELGDAIFSVAEDFPDVDFTASGGVDILDKGTDNVETWTYDATQVGYLSGYIAGLTGAAGVGRVESMELDFVKVTDEFFQLGVAAANPAATLLPVVYAGSFDDAEAAASATKGLIDQGADLVYTTGDGIAAGVGAAAAEAGVLSIGVSPAAGEAALATNVSTVDLDMYPILKAWIDEVRDGGFGGDGVVSTLANGGLTYKKINDVEGRVPSDVTAKVDELIAGISDGSITIP</sequence>
<dbReference type="AlphaFoldDB" id="A0A5N0TM10"/>
<dbReference type="Pfam" id="PF02608">
    <property type="entry name" value="Bmp"/>
    <property type="match status" value="1"/>
</dbReference>
<dbReference type="InterPro" id="IPR050957">
    <property type="entry name" value="BMP_lipoprotein"/>
</dbReference>
<evidence type="ECO:0000259" key="8">
    <source>
        <dbReference type="Pfam" id="PF02608"/>
    </source>
</evidence>
<evidence type="ECO:0000313" key="9">
    <source>
        <dbReference type="EMBL" id="KAA9136150.1"/>
    </source>
</evidence>
<evidence type="ECO:0000256" key="4">
    <source>
        <dbReference type="ARBA" id="ARBA00022729"/>
    </source>
</evidence>
<evidence type="ECO:0000313" key="10">
    <source>
        <dbReference type="Proteomes" id="UP000326838"/>
    </source>
</evidence>
<keyword evidence="6" id="KW-0449">Lipoprotein</keyword>
<dbReference type="EMBL" id="VYUY01000002">
    <property type="protein sequence ID" value="KAA9136150.1"/>
    <property type="molecule type" value="Genomic_DNA"/>
</dbReference>
<dbReference type="InterPro" id="IPR003760">
    <property type="entry name" value="PnrA-like"/>
</dbReference>
<evidence type="ECO:0000256" key="2">
    <source>
        <dbReference type="ARBA" id="ARBA00008610"/>
    </source>
</evidence>
<keyword evidence="10" id="KW-1185">Reference proteome</keyword>
<proteinExistence type="inferred from homology"/>
<feature type="region of interest" description="Disordered" evidence="7">
    <location>
        <begin position="1"/>
        <end position="62"/>
    </location>
</feature>
<evidence type="ECO:0000256" key="1">
    <source>
        <dbReference type="ARBA" id="ARBA00004193"/>
    </source>
</evidence>
<evidence type="ECO:0000256" key="3">
    <source>
        <dbReference type="ARBA" id="ARBA00022475"/>
    </source>
</evidence>
<feature type="domain" description="ABC transporter substrate-binding protein PnrA-like" evidence="8">
    <location>
        <begin position="160"/>
        <end position="372"/>
    </location>
</feature>
<organism evidence="9 10">
    <name type="scientific">Microbacterium caowuchunii</name>
    <dbReference type="NCBI Taxonomy" id="2614638"/>
    <lineage>
        <taxon>Bacteria</taxon>
        <taxon>Bacillati</taxon>
        <taxon>Actinomycetota</taxon>
        <taxon>Actinomycetes</taxon>
        <taxon>Micrococcales</taxon>
        <taxon>Microbacteriaceae</taxon>
        <taxon>Microbacterium</taxon>
    </lineage>
</organism>
<dbReference type="InterPro" id="IPR028082">
    <property type="entry name" value="Peripla_BP_I"/>
</dbReference>
<comment type="subcellular location">
    <subcellularLocation>
        <location evidence="1">Cell membrane</location>
        <topology evidence="1">Lipid-anchor</topology>
    </subcellularLocation>
</comment>
<feature type="compositionally biased region" description="Basic residues" evidence="7">
    <location>
        <begin position="7"/>
        <end position="22"/>
    </location>
</feature>
<dbReference type="Gene3D" id="3.40.50.2300">
    <property type="match status" value="2"/>
</dbReference>
<keyword evidence="4" id="KW-0732">Signal</keyword>
<reference evidence="10" key="1">
    <citation type="submission" date="2019-09" db="EMBL/GenBank/DDBJ databases">
        <title>Mumia zhuanghuii sp. nov. isolated from the intestinal contents of plateau pika (Ochotona curzoniae) in the Qinghai-Tibet plateau of China.</title>
        <authorList>
            <person name="Tian Z."/>
        </authorList>
    </citation>
    <scope>NUCLEOTIDE SEQUENCE [LARGE SCALE GENOMIC DNA]</scope>
    <source>
        <strain evidence="10">L-033</strain>
    </source>
</reference>
<comment type="caution">
    <text evidence="9">The sequence shown here is derived from an EMBL/GenBank/DDBJ whole genome shotgun (WGS) entry which is preliminary data.</text>
</comment>
<dbReference type="Proteomes" id="UP000326838">
    <property type="component" value="Unassembled WGS sequence"/>
</dbReference>
<dbReference type="PANTHER" id="PTHR34296">
    <property type="entry name" value="TRANSCRIPTIONAL ACTIVATOR PROTEIN MED"/>
    <property type="match status" value="1"/>
</dbReference>
<comment type="similarity">
    <text evidence="2">Belongs to the BMP lipoprotein family.</text>
</comment>
<dbReference type="PANTHER" id="PTHR34296:SF2">
    <property type="entry name" value="ABC TRANSPORTER GUANOSINE-BINDING PROTEIN NUPN"/>
    <property type="match status" value="1"/>
</dbReference>
<dbReference type="GO" id="GO:0005886">
    <property type="term" value="C:plasma membrane"/>
    <property type="evidence" value="ECO:0007669"/>
    <property type="project" value="UniProtKB-SubCell"/>
</dbReference>